<evidence type="ECO:0000313" key="1">
    <source>
        <dbReference type="EMBL" id="EPB67253.1"/>
    </source>
</evidence>
<organism evidence="1 2">
    <name type="scientific">Ancylostoma ceylanicum</name>
    <dbReference type="NCBI Taxonomy" id="53326"/>
    <lineage>
        <taxon>Eukaryota</taxon>
        <taxon>Metazoa</taxon>
        <taxon>Ecdysozoa</taxon>
        <taxon>Nematoda</taxon>
        <taxon>Chromadorea</taxon>
        <taxon>Rhabditida</taxon>
        <taxon>Rhabditina</taxon>
        <taxon>Rhabditomorpha</taxon>
        <taxon>Strongyloidea</taxon>
        <taxon>Ancylostomatidae</taxon>
        <taxon>Ancylostomatinae</taxon>
        <taxon>Ancylostoma</taxon>
    </lineage>
</organism>
<dbReference type="EMBL" id="KE125736">
    <property type="protein sequence ID" value="EPB67253.1"/>
    <property type="molecule type" value="Genomic_DNA"/>
</dbReference>
<dbReference type="AlphaFoldDB" id="A0A0D6L8A0"/>
<sequence>MTKVFRIVVNKSNGRASVRTKRQGLFGGLGGLTQGLQGLNIFNLGRQGSGLGFGQQQYGGYYGNRGYGNSGAYGRQGYGSYGRGMYGRQGYYGRQAYGRQGYGRYGGQAYGRQGYGGQAYGRQRYDNPMVPWDRVVLAMDTVKTTVELERVLYNLSLVRGGRTLRELDCDKL</sequence>
<proteinExistence type="predicted"/>
<name>A0A0D6L8A0_9BILA</name>
<reference evidence="1 2" key="1">
    <citation type="submission" date="2013-05" db="EMBL/GenBank/DDBJ databases">
        <title>Draft genome of the parasitic nematode Anyclostoma ceylanicum.</title>
        <authorList>
            <person name="Mitreva M."/>
        </authorList>
    </citation>
    <scope>NUCLEOTIDE SEQUENCE [LARGE SCALE GENOMIC DNA]</scope>
</reference>
<protein>
    <submittedName>
        <fullName evidence="1">Uncharacterized protein</fullName>
    </submittedName>
</protein>
<dbReference type="Proteomes" id="UP000054495">
    <property type="component" value="Unassembled WGS sequence"/>
</dbReference>
<evidence type="ECO:0000313" key="2">
    <source>
        <dbReference type="Proteomes" id="UP000054495"/>
    </source>
</evidence>
<keyword evidence="2" id="KW-1185">Reference proteome</keyword>
<accession>A0A0D6L8A0</accession>
<gene>
    <name evidence="1" type="ORF">ANCCEY_13652</name>
</gene>